<dbReference type="OrthoDB" id="2103474at2759"/>
<dbReference type="Proteomes" id="UP000076874">
    <property type="component" value="Unassembled WGS sequence"/>
</dbReference>
<accession>A0A167QX32</accession>
<dbReference type="Pfam" id="PF13430">
    <property type="entry name" value="DUF4112"/>
    <property type="match status" value="1"/>
</dbReference>
<dbReference type="PANTHER" id="PTHR35519:SF2">
    <property type="entry name" value="PH DOMAIN PROTEIN"/>
    <property type="match status" value="1"/>
</dbReference>
<organism evidence="2 3">
    <name type="scientific">Niveomyces insectorum RCEF 264</name>
    <dbReference type="NCBI Taxonomy" id="1081102"/>
    <lineage>
        <taxon>Eukaryota</taxon>
        <taxon>Fungi</taxon>
        <taxon>Dikarya</taxon>
        <taxon>Ascomycota</taxon>
        <taxon>Pezizomycotina</taxon>
        <taxon>Sordariomycetes</taxon>
        <taxon>Hypocreomycetidae</taxon>
        <taxon>Hypocreales</taxon>
        <taxon>Cordycipitaceae</taxon>
        <taxon>Niveomyces</taxon>
    </lineage>
</organism>
<proteinExistence type="predicted"/>
<name>A0A167QX32_9HYPO</name>
<comment type="caution">
    <text evidence="2">The sequence shown here is derived from an EMBL/GenBank/DDBJ whole genome shotgun (WGS) entry which is preliminary data.</text>
</comment>
<evidence type="ECO:0000313" key="2">
    <source>
        <dbReference type="EMBL" id="OAA58053.1"/>
    </source>
</evidence>
<feature type="compositionally biased region" description="Gly residues" evidence="1">
    <location>
        <begin position="208"/>
        <end position="223"/>
    </location>
</feature>
<dbReference type="EMBL" id="AZHD01000013">
    <property type="protein sequence ID" value="OAA58053.1"/>
    <property type="molecule type" value="Genomic_DNA"/>
</dbReference>
<dbReference type="PANTHER" id="PTHR35519">
    <property type="entry name" value="MEMBRANE PROTEINS"/>
    <property type="match status" value="1"/>
</dbReference>
<dbReference type="AlphaFoldDB" id="A0A167QX32"/>
<dbReference type="InterPro" id="IPR025187">
    <property type="entry name" value="DUF4112"/>
</dbReference>
<sequence>MSAQLVNVIAKRVLKDSAKKNINSKDPYFEEVPVYDRQGRPTGKLKKQKKGLPAGLSQNDTHVLKRVRKRAYRLDMSLCNCCGIRFGWSSIIGFVPFLGDGIDLFMAWLVVKNCAQIDGGLPSSIQYRMYFNIILDFALGLVPFIGDVADAVFRANTRNAWILEEYLTKKAEEERKILEEKQRAGANAQQRPALGPGPASGSIPSYGPGTGRGAGAGGGGGGASASASNQPAKQPSFWSRRDGTQDAYHHDQEMGVIDHDAERNERRGPEK</sequence>
<keyword evidence="3" id="KW-1185">Reference proteome</keyword>
<evidence type="ECO:0000256" key="1">
    <source>
        <dbReference type="SAM" id="MobiDB-lite"/>
    </source>
</evidence>
<reference evidence="2 3" key="1">
    <citation type="journal article" date="2016" name="Genome Biol. Evol.">
        <title>Divergent and convergent evolution of fungal pathogenicity.</title>
        <authorList>
            <person name="Shang Y."/>
            <person name="Xiao G."/>
            <person name="Zheng P."/>
            <person name="Cen K."/>
            <person name="Zhan S."/>
            <person name="Wang C."/>
        </authorList>
    </citation>
    <scope>NUCLEOTIDE SEQUENCE [LARGE SCALE GENOMIC DNA]</scope>
    <source>
        <strain evidence="2 3">RCEF 264</strain>
    </source>
</reference>
<gene>
    <name evidence="2" type="ORF">SPI_06938</name>
</gene>
<evidence type="ECO:0000313" key="3">
    <source>
        <dbReference type="Proteomes" id="UP000076874"/>
    </source>
</evidence>
<protein>
    <submittedName>
        <fullName evidence="2">PH domain containing protein</fullName>
    </submittedName>
</protein>
<feature type="compositionally biased region" description="Basic and acidic residues" evidence="1">
    <location>
        <begin position="239"/>
        <end position="271"/>
    </location>
</feature>
<dbReference type="STRING" id="1081102.A0A167QX32"/>
<feature type="region of interest" description="Disordered" evidence="1">
    <location>
        <begin position="182"/>
        <end position="271"/>
    </location>
</feature>